<protein>
    <submittedName>
        <fullName evidence="3">Filamentous hemagglutinin family N-terminal domain-containing protein, CHAT domain-containing</fullName>
    </submittedName>
</protein>
<dbReference type="PANTHER" id="PTHR10098">
    <property type="entry name" value="RAPSYN-RELATED"/>
    <property type="match status" value="1"/>
</dbReference>
<dbReference type="Proteomes" id="UP000663722">
    <property type="component" value="Chromosome"/>
</dbReference>
<dbReference type="InterPro" id="IPR011990">
    <property type="entry name" value="TPR-like_helical_dom_sf"/>
</dbReference>
<accession>A0A975GM19</accession>
<dbReference type="RefSeq" id="WP_207681949.1">
    <property type="nucleotide sequence ID" value="NZ_CP061800.1"/>
</dbReference>
<dbReference type="InterPro" id="IPR024983">
    <property type="entry name" value="CHAT_dom"/>
</dbReference>
<proteinExistence type="predicted"/>
<dbReference type="SMART" id="SM00912">
    <property type="entry name" value="Haemagg_act"/>
    <property type="match status" value="1"/>
</dbReference>
<dbReference type="PROSITE" id="PS50005">
    <property type="entry name" value="TPR"/>
    <property type="match status" value="1"/>
</dbReference>
<keyword evidence="1" id="KW-0802">TPR repeat</keyword>
<name>A0A975GM19_9BACT</name>
<dbReference type="InterPro" id="IPR008638">
    <property type="entry name" value="FhaB/CdiA-like_TPS"/>
</dbReference>
<dbReference type="Pfam" id="PF05860">
    <property type="entry name" value="TPS"/>
    <property type="match status" value="1"/>
</dbReference>
<sequence length="1469" mass="159434">MKNNILRSVIAVFLWAGIAVPGIAQITLDGTLGTAGKSNLPGPNYEIKEAFGRKAGANLFHSFEQFNISTNESATFTGSDSVRNIISRVTGGDVSRIDGILGSAIPGADLYLLNPSGVMFGPDAVLNVSGSFHVSTADYLRMGENEQFFAMPQNNEVMSVSPPKAFGFLDGDIAAITFDGEEKITEYPTGLHVPEGESISLIGGNIEIKRGTSYESPVIDERGMLVADHNGNMTHIAADGGFAEVNESGDIIFFNSQGELLLVSPGSTGPLYPVTERIPSGFLHAPGGQISIAAVASAGEVIPTNSGADVSSCNELGNITIEKALIDSSGLEGGDVFIRCGQFFLDDGAVYSHGLMGNAGDIVIETETLALKNGALMEAFTYGSGTGGNITLRASESVSFSGHDDDFPSRVSVVSYSESPDAGDAGTVSVTTKNLSMNDRAQIASATNGGGSGGDVNIHASESVTLSGGSIVPRSSGKYLTSKAGNVFIETKNLSLNSGAWIGSYTEGQGKGGDVTIYASESVHLSGKNEAGNPSVIAVASLGKEDNAGDAGVISMESQNLTISEDGIISTKAENGGGGKIAINTVESIRLSNGNITTSVKGGADDAGDINIADPAFMTLNHSNIHAKAYEGKGGSIRITADHFIQSSDTILDASSEFGIDGSVRIESPEADISSGLTVLPSDFTDAATWMKPPCMQRSGEEVGRFVIAARDGIPSSPDDFLASPPFAFEGMDSNEFWRKGEFENIVRSENEPFSFSDEEPDASLHSLLYRVKAYQAIGHYQNALSLLAKSLPVIKKSRVPSHKALFFSILGDHYLCLGNTEEAKNYIEKAVKTARMAKNPHILASVLNNKGNFLAVRGEYQEAMMVYEESLEQIESSDNDSLKSKLLLNMLRVRVLNRDPEDIITKLNHALLQIRRLPDSHDKAADLISLSLLIQKIRENPPVPRVIEIASDALNEAKQIAELLKDSRMASYANGYLGQLYETEENYSEAITLTRRAIFFAQHTDSPELLYLWQWQSGRVFRAVGDIDNAIEAYKNATETLTPVRGEFFTGFRDTRGIFYEKVKPVYLGLADLLLKQAETSPASGEKLKKARDTMELLKRAELQDFYQDECVTAMEKKRTVMDRTPPHTALVYPIPLPDRLALLLTLPDVIKQFNVSVDSEGMRRWATQNNVSDDSEKLRQWAGRFRKRLEKRSRRFKPYAKDLYNWLIRPIEDELMAREIDTLIIVPDGALRVIPFSALHDGERFLIEKYALATIPGVTLVGPGQADLKNTRILFNGLSQEAAPRLPGVRESWENIQEIMGNCTGLLDREFTIDNLTREFRTNEYAVVIMATHGVFGGTPKDTYLETYNGRLTMDGLEKLIGYGRFREQPVQLLTLNACQTALGNERAALGLAGVAVKAGARSAVATLWSVADKAACEMITEFYRNLRTRNISKAKALQNAQKKFISGSRYRHPGYWSPFLLIGNWK</sequence>
<keyword evidence="4" id="KW-1185">Reference proteome</keyword>
<dbReference type="Gene3D" id="1.25.40.10">
    <property type="entry name" value="Tetratricopeptide repeat domain"/>
    <property type="match status" value="2"/>
</dbReference>
<dbReference type="SUPFAM" id="SSF48452">
    <property type="entry name" value="TPR-like"/>
    <property type="match status" value="2"/>
</dbReference>
<dbReference type="Pfam" id="PF12770">
    <property type="entry name" value="CHAT"/>
    <property type="match status" value="1"/>
</dbReference>
<organism evidence="3 4">
    <name type="scientific">Desulfonema magnum</name>
    <dbReference type="NCBI Taxonomy" id="45655"/>
    <lineage>
        <taxon>Bacteria</taxon>
        <taxon>Pseudomonadati</taxon>
        <taxon>Thermodesulfobacteriota</taxon>
        <taxon>Desulfobacteria</taxon>
        <taxon>Desulfobacterales</taxon>
        <taxon>Desulfococcaceae</taxon>
        <taxon>Desulfonema</taxon>
    </lineage>
</organism>
<gene>
    <name evidence="3" type="ORF">dnm_022400</name>
</gene>
<evidence type="ECO:0000256" key="1">
    <source>
        <dbReference type="PROSITE-ProRule" id="PRU00339"/>
    </source>
</evidence>
<dbReference type="Gene3D" id="2.160.20.10">
    <property type="entry name" value="Single-stranded right-handed beta-helix, Pectin lyase-like"/>
    <property type="match status" value="1"/>
</dbReference>
<dbReference type="InterPro" id="IPR019734">
    <property type="entry name" value="TPR_rpt"/>
</dbReference>
<reference evidence="3" key="1">
    <citation type="journal article" date="2021" name="Microb. Physiol.">
        <title>Proteogenomic Insights into the Physiology of Marine, Sulfate-Reducing, Filamentous Desulfonema limicola and Desulfonema magnum.</title>
        <authorList>
            <person name="Schnaars V."/>
            <person name="Wohlbrand L."/>
            <person name="Scheve S."/>
            <person name="Hinrichs C."/>
            <person name="Reinhardt R."/>
            <person name="Rabus R."/>
        </authorList>
    </citation>
    <scope>NUCLEOTIDE SEQUENCE</scope>
    <source>
        <strain evidence="3">4be13</strain>
    </source>
</reference>
<feature type="repeat" description="TPR" evidence="1">
    <location>
        <begin position="845"/>
        <end position="878"/>
    </location>
</feature>
<evidence type="ECO:0000259" key="2">
    <source>
        <dbReference type="SMART" id="SM00912"/>
    </source>
</evidence>
<evidence type="ECO:0000313" key="3">
    <source>
        <dbReference type="EMBL" id="QTA86219.1"/>
    </source>
</evidence>
<dbReference type="NCBIfam" id="TIGR01901">
    <property type="entry name" value="adhes_NPXG"/>
    <property type="match status" value="1"/>
</dbReference>
<dbReference type="SMART" id="SM00028">
    <property type="entry name" value="TPR"/>
    <property type="match status" value="3"/>
</dbReference>
<dbReference type="EMBL" id="CP061800">
    <property type="protein sequence ID" value="QTA86219.1"/>
    <property type="molecule type" value="Genomic_DNA"/>
</dbReference>
<dbReference type="KEGG" id="dmm:dnm_022400"/>
<dbReference type="SUPFAM" id="SSF51126">
    <property type="entry name" value="Pectin lyase-like"/>
    <property type="match status" value="2"/>
</dbReference>
<evidence type="ECO:0000313" key="4">
    <source>
        <dbReference type="Proteomes" id="UP000663722"/>
    </source>
</evidence>
<dbReference type="InterPro" id="IPR011050">
    <property type="entry name" value="Pectin_lyase_fold/virulence"/>
</dbReference>
<feature type="domain" description="Filamentous haemagglutinin FhaB/tRNA nuclease CdiA-like TPS" evidence="2">
    <location>
        <begin position="29"/>
        <end position="143"/>
    </location>
</feature>
<dbReference type="InterPro" id="IPR012334">
    <property type="entry name" value="Pectin_lyas_fold"/>
</dbReference>